<reference evidence="1" key="1">
    <citation type="journal article" date="2015" name="Nature">
        <title>Complex archaea that bridge the gap between prokaryotes and eukaryotes.</title>
        <authorList>
            <person name="Spang A."/>
            <person name="Saw J.H."/>
            <person name="Jorgensen S.L."/>
            <person name="Zaremba-Niedzwiedzka K."/>
            <person name="Martijn J."/>
            <person name="Lind A.E."/>
            <person name="van Eijk R."/>
            <person name="Schleper C."/>
            <person name="Guy L."/>
            <person name="Ettema T.J."/>
        </authorList>
    </citation>
    <scope>NUCLEOTIDE SEQUENCE</scope>
</reference>
<name>A0A0F9MX41_9ZZZZ</name>
<accession>A0A0F9MX41</accession>
<proteinExistence type="predicted"/>
<evidence type="ECO:0000313" key="1">
    <source>
        <dbReference type="EMBL" id="KKN04012.1"/>
    </source>
</evidence>
<protein>
    <submittedName>
        <fullName evidence="1">Uncharacterized protein</fullName>
    </submittedName>
</protein>
<dbReference type="AlphaFoldDB" id="A0A0F9MX41"/>
<organism evidence="1">
    <name type="scientific">marine sediment metagenome</name>
    <dbReference type="NCBI Taxonomy" id="412755"/>
    <lineage>
        <taxon>unclassified sequences</taxon>
        <taxon>metagenomes</taxon>
        <taxon>ecological metagenomes</taxon>
    </lineage>
</organism>
<comment type="caution">
    <text evidence="1">The sequence shown here is derived from an EMBL/GenBank/DDBJ whole genome shotgun (WGS) entry which is preliminary data.</text>
</comment>
<sequence length="71" mass="7893">MIAHVKVKDPRHPAPNILCAVRGVGQVIKLHLPDDRGVLEIMVDQIRGDKVALVLSTTRPVVFESIEKEED</sequence>
<gene>
    <name evidence="1" type="ORF">LCGC14_1101750</name>
</gene>
<dbReference type="EMBL" id="LAZR01004970">
    <property type="protein sequence ID" value="KKN04012.1"/>
    <property type="molecule type" value="Genomic_DNA"/>
</dbReference>